<protein>
    <submittedName>
        <fullName evidence="1">Uncharacterized protein</fullName>
    </submittedName>
</protein>
<dbReference type="Proteomes" id="UP001157502">
    <property type="component" value="Chromosome 35"/>
</dbReference>
<name>A0ACC2F2X3_DALPE</name>
<evidence type="ECO:0000313" key="1">
    <source>
        <dbReference type="EMBL" id="KAJ7985702.1"/>
    </source>
</evidence>
<comment type="caution">
    <text evidence="1">The sequence shown here is derived from an EMBL/GenBank/DDBJ whole genome shotgun (WGS) entry which is preliminary data.</text>
</comment>
<sequence>MELKVWVEGAVRVVCGLSLETSCQDVVIALAQAIGQTGRYVLIEKLQSTERQLQAHESPLESLSHSGQPANEVQFILRRTGPVSSDGIDKPIHPLPRHSTPEPPRHKVPNKALSFNLGPSSIRTGTKASKAWTPSAKASPEPRASPTLFLVSPATSTSRLASSDTSKEEIFRKVLQQQVQLHDLEGQLAALEKKADVWEMGRPVTPDQGLSLDILEQLERRQKQNEAELMHEEYVERQILTEEDKEQELHGRLLQLYASINDNSFQLQDLQASSSRLGQELNVETQRQSSLPSTLHPKEALESLQDELNSRIQQATELEKSLTDTAKALTTAEEKIQEKIQELEDLNKELRQCNLQQFILQTGVPPAPTYSELPDQNHLNPYQTDMPYLCNTGLLEDDHSDNVTVC</sequence>
<accession>A0ACC2F2X3</accession>
<proteinExistence type="predicted"/>
<evidence type="ECO:0000313" key="2">
    <source>
        <dbReference type="Proteomes" id="UP001157502"/>
    </source>
</evidence>
<organism evidence="1 2">
    <name type="scientific">Dallia pectoralis</name>
    <name type="common">Alaska blackfish</name>
    <dbReference type="NCBI Taxonomy" id="75939"/>
    <lineage>
        <taxon>Eukaryota</taxon>
        <taxon>Metazoa</taxon>
        <taxon>Chordata</taxon>
        <taxon>Craniata</taxon>
        <taxon>Vertebrata</taxon>
        <taxon>Euteleostomi</taxon>
        <taxon>Actinopterygii</taxon>
        <taxon>Neopterygii</taxon>
        <taxon>Teleostei</taxon>
        <taxon>Protacanthopterygii</taxon>
        <taxon>Esociformes</taxon>
        <taxon>Umbridae</taxon>
        <taxon>Dallia</taxon>
    </lineage>
</organism>
<dbReference type="EMBL" id="CM055762">
    <property type="protein sequence ID" value="KAJ7985702.1"/>
    <property type="molecule type" value="Genomic_DNA"/>
</dbReference>
<reference evidence="1" key="1">
    <citation type="submission" date="2021-05" db="EMBL/GenBank/DDBJ databases">
        <authorList>
            <person name="Pan Q."/>
            <person name="Jouanno E."/>
            <person name="Zahm M."/>
            <person name="Klopp C."/>
            <person name="Cabau C."/>
            <person name="Louis A."/>
            <person name="Berthelot C."/>
            <person name="Parey E."/>
            <person name="Roest Crollius H."/>
            <person name="Montfort J."/>
            <person name="Robinson-Rechavi M."/>
            <person name="Bouchez O."/>
            <person name="Lampietro C."/>
            <person name="Lopez Roques C."/>
            <person name="Donnadieu C."/>
            <person name="Postlethwait J."/>
            <person name="Bobe J."/>
            <person name="Dillon D."/>
            <person name="Chandos A."/>
            <person name="von Hippel F."/>
            <person name="Guiguen Y."/>
        </authorList>
    </citation>
    <scope>NUCLEOTIDE SEQUENCE</scope>
    <source>
        <strain evidence="1">YG-Jan2019</strain>
    </source>
</reference>
<gene>
    <name evidence="1" type="ORF">DPEC_G00343190</name>
</gene>
<keyword evidence="2" id="KW-1185">Reference proteome</keyword>